<evidence type="ECO:0000313" key="1">
    <source>
        <dbReference type="EMBL" id="KWV45727.1"/>
    </source>
</evidence>
<gene>
    <name evidence="1" type="ORF">AS026_15575</name>
</gene>
<dbReference type="Proteomes" id="UP000068164">
    <property type="component" value="Unassembled WGS sequence"/>
</dbReference>
<name>A0A125Q5S6_9HYPH</name>
<sequence>MPSTSKFEMLQRYPTIRKLAPQFPSTLVFRGHAVAANLLRALSVIADLYRTGKFAIPDGAPISFAPKGWKPLSLRDGKRAYELCLFSELKRRLDAANN</sequence>
<organism evidence="1 2">
    <name type="scientific">Rhizobium altiplani</name>
    <dbReference type="NCBI Taxonomy" id="1864509"/>
    <lineage>
        <taxon>Bacteria</taxon>
        <taxon>Pseudomonadati</taxon>
        <taxon>Pseudomonadota</taxon>
        <taxon>Alphaproteobacteria</taxon>
        <taxon>Hyphomicrobiales</taxon>
        <taxon>Rhizobiaceae</taxon>
        <taxon>Rhizobium/Agrobacterium group</taxon>
        <taxon>Rhizobium</taxon>
    </lineage>
</organism>
<reference evidence="1 2" key="1">
    <citation type="submission" date="2015-11" db="EMBL/GenBank/DDBJ databases">
        <title>Draft Genome Sequence of the Strain BR 10423 (Rhizobium sp.) isolated from nodules of Mimosa pudica.</title>
        <authorList>
            <person name="Barauna A.C."/>
            <person name="Zilli J.E."/>
            <person name="Simoes-Araujo J.L."/>
            <person name="Reis V.M."/>
            <person name="James E.K."/>
            <person name="Reis F.B.Jr."/>
            <person name="Rouws L.F."/>
            <person name="Passos S.R."/>
            <person name="Gois S.R."/>
        </authorList>
    </citation>
    <scope>NUCLEOTIDE SEQUENCE [LARGE SCALE GENOMIC DNA]</scope>
    <source>
        <strain evidence="1 2">BR10423</strain>
    </source>
</reference>
<dbReference type="AlphaFoldDB" id="A0A125Q5S6"/>
<evidence type="ECO:0000313" key="2">
    <source>
        <dbReference type="Proteomes" id="UP000068164"/>
    </source>
</evidence>
<dbReference type="EMBL" id="LNCD01000114">
    <property type="protein sequence ID" value="KWV45727.1"/>
    <property type="molecule type" value="Genomic_DNA"/>
</dbReference>
<accession>A0A125Q5S6</accession>
<comment type="caution">
    <text evidence="1">The sequence shown here is derived from an EMBL/GenBank/DDBJ whole genome shotgun (WGS) entry which is preliminary data.</text>
</comment>
<protein>
    <submittedName>
        <fullName evidence="1">Uncharacterized protein</fullName>
    </submittedName>
</protein>
<proteinExistence type="predicted"/>
<keyword evidence="2" id="KW-1185">Reference proteome</keyword>